<reference evidence="1" key="1">
    <citation type="submission" date="2019-12" db="EMBL/GenBank/DDBJ databases">
        <title>Genome sequencing and annotation of Brassica cretica.</title>
        <authorList>
            <person name="Studholme D.J."/>
            <person name="Sarris P."/>
        </authorList>
    </citation>
    <scope>NUCLEOTIDE SEQUENCE</scope>
    <source>
        <strain evidence="1">PFS-109/04</strain>
        <tissue evidence="1">Leaf</tissue>
    </source>
</reference>
<dbReference type="AlphaFoldDB" id="A0A8S9SCC5"/>
<gene>
    <name evidence="1" type="ORF">F2Q69_00036691</name>
</gene>
<accession>A0A8S9SCC5</accession>
<dbReference type="EMBL" id="QGKX02000004">
    <property type="protein sequence ID" value="KAF3598968.1"/>
    <property type="molecule type" value="Genomic_DNA"/>
</dbReference>
<organism evidence="1 2">
    <name type="scientific">Brassica cretica</name>
    <name type="common">Mustard</name>
    <dbReference type="NCBI Taxonomy" id="69181"/>
    <lineage>
        <taxon>Eukaryota</taxon>
        <taxon>Viridiplantae</taxon>
        <taxon>Streptophyta</taxon>
        <taxon>Embryophyta</taxon>
        <taxon>Tracheophyta</taxon>
        <taxon>Spermatophyta</taxon>
        <taxon>Magnoliopsida</taxon>
        <taxon>eudicotyledons</taxon>
        <taxon>Gunneridae</taxon>
        <taxon>Pentapetalae</taxon>
        <taxon>rosids</taxon>
        <taxon>malvids</taxon>
        <taxon>Brassicales</taxon>
        <taxon>Brassicaceae</taxon>
        <taxon>Brassiceae</taxon>
        <taxon>Brassica</taxon>
    </lineage>
</organism>
<dbReference type="Proteomes" id="UP000712600">
    <property type="component" value="Unassembled WGS sequence"/>
</dbReference>
<sequence length="80" mass="8879">MIGMRRTVFYCDWYDNTVEHEVILDCYPRGQVQRVSNPLQPNSSSHISPTDDLAAVKLVVDLTGFGLGDVVHSESKAEIG</sequence>
<evidence type="ECO:0000313" key="1">
    <source>
        <dbReference type="EMBL" id="KAF3598968.1"/>
    </source>
</evidence>
<comment type="caution">
    <text evidence="1">The sequence shown here is derived from an EMBL/GenBank/DDBJ whole genome shotgun (WGS) entry which is preliminary data.</text>
</comment>
<evidence type="ECO:0000313" key="2">
    <source>
        <dbReference type="Proteomes" id="UP000712600"/>
    </source>
</evidence>
<name>A0A8S9SCC5_BRACR</name>
<proteinExistence type="predicted"/>
<protein>
    <submittedName>
        <fullName evidence="1">Uncharacterized protein</fullName>
    </submittedName>
</protein>